<dbReference type="OrthoDB" id="207378at2759"/>
<gene>
    <name evidence="1" type="ORF">PACLA_8A020076</name>
</gene>
<sequence>MASTISLASIYGYYNIDPTALSKWDLSNPFDKAKSDFSKMVYDKPYCRIQPYLIGMMLGYFMHKSYSGTRRPAWIVAVIAWLVAIAVGITLVYAPHESIQKDGRHWTKTEKVFYGIFSKPAWSVALAWVVYACHYGFGGM</sequence>
<evidence type="ECO:0000313" key="2">
    <source>
        <dbReference type="Proteomes" id="UP001152795"/>
    </source>
</evidence>
<dbReference type="PANTHER" id="PTHR11161">
    <property type="entry name" value="O-ACYLTRANSFERASE"/>
    <property type="match status" value="1"/>
</dbReference>
<dbReference type="PANTHER" id="PTHR11161:SF0">
    <property type="entry name" value="O-ACYLTRANSFERASE LIKE PROTEIN"/>
    <property type="match status" value="1"/>
</dbReference>
<keyword evidence="2" id="KW-1185">Reference proteome</keyword>
<name>A0A6S7KM62_PARCT</name>
<proteinExistence type="predicted"/>
<dbReference type="Proteomes" id="UP001152795">
    <property type="component" value="Unassembled WGS sequence"/>
</dbReference>
<dbReference type="AlphaFoldDB" id="A0A6S7KM62"/>
<protein>
    <submittedName>
        <fullName evidence="1">Uncharacterized protein</fullName>
    </submittedName>
</protein>
<dbReference type="EMBL" id="CACRXK020038574">
    <property type="protein sequence ID" value="CAB4045288.1"/>
    <property type="molecule type" value="Genomic_DNA"/>
</dbReference>
<accession>A0A6S7KM62</accession>
<reference evidence="1" key="1">
    <citation type="submission" date="2020-04" db="EMBL/GenBank/DDBJ databases">
        <authorList>
            <person name="Alioto T."/>
            <person name="Alioto T."/>
            <person name="Gomez Garrido J."/>
        </authorList>
    </citation>
    <scope>NUCLEOTIDE SEQUENCE</scope>
    <source>
        <strain evidence="1">A484AB</strain>
    </source>
</reference>
<organism evidence="1 2">
    <name type="scientific">Paramuricea clavata</name>
    <name type="common">Red gorgonian</name>
    <name type="synonym">Violescent sea-whip</name>
    <dbReference type="NCBI Taxonomy" id="317549"/>
    <lineage>
        <taxon>Eukaryota</taxon>
        <taxon>Metazoa</taxon>
        <taxon>Cnidaria</taxon>
        <taxon>Anthozoa</taxon>
        <taxon>Octocorallia</taxon>
        <taxon>Malacalcyonacea</taxon>
        <taxon>Plexauridae</taxon>
        <taxon>Paramuricea</taxon>
    </lineage>
</organism>
<evidence type="ECO:0000313" key="1">
    <source>
        <dbReference type="EMBL" id="CAB4045288.1"/>
    </source>
</evidence>
<dbReference type="InterPro" id="IPR052728">
    <property type="entry name" value="O2_lipid_transport_reg"/>
</dbReference>
<comment type="caution">
    <text evidence="1">The sequence shown here is derived from an EMBL/GenBank/DDBJ whole genome shotgun (WGS) entry which is preliminary data.</text>
</comment>